<keyword evidence="4 7" id="KW-1133">Transmembrane helix</keyword>
<feature type="compositionally biased region" description="Pro residues" evidence="6">
    <location>
        <begin position="93"/>
        <end position="108"/>
    </location>
</feature>
<evidence type="ECO:0000256" key="7">
    <source>
        <dbReference type="SAM" id="Phobius"/>
    </source>
</evidence>
<evidence type="ECO:0000259" key="8">
    <source>
        <dbReference type="PROSITE" id="PS50192"/>
    </source>
</evidence>
<accession>A0A0C3Q3Q1</accession>
<evidence type="ECO:0000313" key="11">
    <source>
        <dbReference type="Proteomes" id="UP000054248"/>
    </source>
</evidence>
<dbReference type="GO" id="GO:0012505">
    <property type="term" value="C:endomembrane system"/>
    <property type="evidence" value="ECO:0007669"/>
    <property type="project" value="UniProtKB-ARBA"/>
</dbReference>
<name>A0A0C3Q3Q1_9AGAM</name>
<dbReference type="Proteomes" id="UP000054248">
    <property type="component" value="Unassembled WGS sequence"/>
</dbReference>
<gene>
    <name evidence="9" type="ORF">M407DRAFT_167863</name>
    <name evidence="10" type="ORF">M407DRAFT_32541</name>
</gene>
<comment type="subcellular location">
    <subcellularLocation>
        <location evidence="1">Membrane</location>
        <topology evidence="1">Single-pass membrane protein</topology>
    </subcellularLocation>
</comment>
<feature type="region of interest" description="Disordered" evidence="6">
    <location>
        <begin position="87"/>
        <end position="140"/>
    </location>
</feature>
<sequence length="237" mass="26302">MTDLARLSQLSSRTHTLVLERKRLASLSPHLTASSQQLNQIARNLDQLRAGIEEYESVAGGPDAAEHTKPLRAQWVRMRGMLEGELPLDFEDLPPPPRPTLPPPPPKSPLLTTYSGGDPVDTPYTDDPDGTPASDFDPHDVLGQQHQMMEEQDSRLDVLSHSINRQRDISIHIGNELEVHDNLLTDLDHQLDGTAGRLGSARKRLDRVARGTRENASTVTIALLIFILLILIVIFKT</sequence>
<dbReference type="GO" id="GO:0016020">
    <property type="term" value="C:membrane"/>
    <property type="evidence" value="ECO:0007669"/>
    <property type="project" value="UniProtKB-SubCell"/>
</dbReference>
<dbReference type="SUPFAM" id="SSF58038">
    <property type="entry name" value="SNARE fusion complex"/>
    <property type="match status" value="1"/>
</dbReference>
<dbReference type="AlphaFoldDB" id="A0A0C3Q3Q1"/>
<dbReference type="InterPro" id="IPR000727">
    <property type="entry name" value="T_SNARE_dom"/>
</dbReference>
<reference evidence="9" key="3">
    <citation type="submission" date="2015-02" db="EMBL/GenBank/DDBJ databases">
        <title>Evolutionary Origins and Diversification of the Mycorrhizal Mutualists.</title>
        <authorList>
            <consortium name="DOE Joint Genome Institute"/>
            <consortium name="Mycorrhizal Genomics Consortium"/>
            <person name="Kohler A."/>
            <person name="Kuo A."/>
            <person name="Nagy L.G."/>
            <person name="Floudas D."/>
            <person name="Copeland A."/>
            <person name="Barry K.W."/>
            <person name="Cichocki N."/>
            <person name="Veneault-Fourrey C."/>
            <person name="LaButti K."/>
            <person name="Lindquist E.A."/>
            <person name="Lipzen A."/>
            <person name="Lundell T."/>
            <person name="Morin E."/>
            <person name="Murat C."/>
            <person name="Riley R."/>
            <person name="Ohm R."/>
            <person name="Sun H."/>
            <person name="Tunlid A."/>
            <person name="Henrissat B."/>
            <person name="Grigoriev I.V."/>
            <person name="Hibbett D.S."/>
            <person name="Martin F."/>
        </authorList>
    </citation>
    <scope>NUCLEOTIDE SEQUENCE</scope>
    <source>
        <strain evidence="9 11">MUT 4182</strain>
    </source>
</reference>
<feature type="transmembrane region" description="Helical" evidence="7">
    <location>
        <begin position="216"/>
        <end position="235"/>
    </location>
</feature>
<evidence type="ECO:0000313" key="10">
    <source>
        <dbReference type="EMBL" id="KIO17770.1"/>
    </source>
</evidence>
<dbReference type="PANTHER" id="PTHR12791">
    <property type="entry name" value="GOLGI SNARE BET1-RELATED"/>
    <property type="match status" value="1"/>
</dbReference>
<feature type="domain" description="T-SNARE coiled-coil homology" evidence="8">
    <location>
        <begin position="146"/>
        <end position="208"/>
    </location>
</feature>
<dbReference type="PROSITE" id="PS50192">
    <property type="entry name" value="T_SNARE"/>
    <property type="match status" value="1"/>
</dbReference>
<evidence type="ECO:0000256" key="4">
    <source>
        <dbReference type="ARBA" id="ARBA00022989"/>
    </source>
</evidence>
<dbReference type="HOGENOM" id="CLU_053570_1_0_1"/>
<keyword evidence="3 7" id="KW-0812">Transmembrane</keyword>
<dbReference type="EMBL" id="KN823344">
    <property type="protein sequence ID" value="KIO17770.1"/>
    <property type="molecule type" value="Genomic_DNA"/>
</dbReference>
<dbReference type="STRING" id="1051891.A0A0C3Q3Q1"/>
<dbReference type="OrthoDB" id="244190at2759"/>
<keyword evidence="11" id="KW-1185">Reference proteome</keyword>
<reference evidence="9 11" key="1">
    <citation type="submission" date="2014-04" db="EMBL/GenBank/DDBJ databases">
        <authorList>
            <consortium name="DOE Joint Genome Institute"/>
            <person name="Kuo A."/>
            <person name="Girlanda M."/>
            <person name="Perotto S."/>
            <person name="Kohler A."/>
            <person name="Nagy L.G."/>
            <person name="Floudas D."/>
            <person name="Copeland A."/>
            <person name="Barry K.W."/>
            <person name="Cichocki N."/>
            <person name="Veneault-Fourrey C."/>
            <person name="LaButti K."/>
            <person name="Lindquist E.A."/>
            <person name="Lipzen A."/>
            <person name="Lundell T."/>
            <person name="Morin E."/>
            <person name="Murat C."/>
            <person name="Sun H."/>
            <person name="Tunlid A."/>
            <person name="Henrissat B."/>
            <person name="Grigoriev I.V."/>
            <person name="Hibbett D.S."/>
            <person name="Martin F."/>
            <person name="Nordberg H.P."/>
            <person name="Cantor M.N."/>
            <person name="Hua S.X."/>
        </authorList>
    </citation>
    <scope>NUCLEOTIDE SEQUENCE [LARGE SCALE GENOMIC DNA]</scope>
    <source>
        <strain evidence="9 11">MUT 4182</strain>
    </source>
</reference>
<dbReference type="SMART" id="SM00397">
    <property type="entry name" value="t_SNARE"/>
    <property type="match status" value="1"/>
</dbReference>
<evidence type="ECO:0000256" key="2">
    <source>
        <dbReference type="ARBA" id="ARBA00022448"/>
    </source>
</evidence>
<proteinExistence type="predicted"/>
<reference evidence="11" key="2">
    <citation type="submission" date="2015-01" db="EMBL/GenBank/DDBJ databases">
        <title>Evolutionary Origins and Diversification of the Mycorrhizal Mutualists.</title>
        <authorList>
            <consortium name="DOE Joint Genome Institute"/>
            <consortium name="Mycorrhizal Genomics Consortium"/>
            <person name="Kohler A."/>
            <person name="Kuo A."/>
            <person name="Nagy L.G."/>
            <person name="Floudas D."/>
            <person name="Copeland A."/>
            <person name="Barry K.W."/>
            <person name="Cichocki N."/>
            <person name="Veneault-Fourrey C."/>
            <person name="LaButti K."/>
            <person name="Lindquist E.A."/>
            <person name="Lipzen A."/>
            <person name="Lundell T."/>
            <person name="Morin E."/>
            <person name="Murat C."/>
            <person name="Riley R."/>
            <person name="Ohm R."/>
            <person name="Sun H."/>
            <person name="Tunlid A."/>
            <person name="Henrissat B."/>
            <person name="Grigoriev I.V."/>
            <person name="Hibbett D.S."/>
            <person name="Martin F."/>
        </authorList>
    </citation>
    <scope>NUCLEOTIDE SEQUENCE [LARGE SCALE GENOMIC DNA]</scope>
    <source>
        <strain evidence="11">MUT 4182</strain>
    </source>
</reference>
<organism evidence="9 11">
    <name type="scientific">Tulasnella calospora MUT 4182</name>
    <dbReference type="NCBI Taxonomy" id="1051891"/>
    <lineage>
        <taxon>Eukaryota</taxon>
        <taxon>Fungi</taxon>
        <taxon>Dikarya</taxon>
        <taxon>Basidiomycota</taxon>
        <taxon>Agaricomycotina</taxon>
        <taxon>Agaricomycetes</taxon>
        <taxon>Cantharellales</taxon>
        <taxon>Tulasnellaceae</taxon>
        <taxon>Tulasnella</taxon>
    </lineage>
</organism>
<dbReference type="GO" id="GO:0005737">
    <property type="term" value="C:cytoplasm"/>
    <property type="evidence" value="ECO:0007669"/>
    <property type="project" value="UniProtKB-ARBA"/>
</dbReference>
<protein>
    <recommendedName>
        <fullName evidence="8">t-SNARE coiled-coil homology domain-containing protein</fullName>
    </recommendedName>
</protein>
<evidence type="ECO:0000256" key="3">
    <source>
        <dbReference type="ARBA" id="ARBA00022692"/>
    </source>
</evidence>
<dbReference type="EMBL" id="KN823347">
    <property type="protein sequence ID" value="KIO17741.1"/>
    <property type="molecule type" value="Genomic_DNA"/>
</dbReference>
<keyword evidence="2" id="KW-0813">Transport</keyword>
<evidence type="ECO:0000256" key="5">
    <source>
        <dbReference type="ARBA" id="ARBA00023136"/>
    </source>
</evidence>
<dbReference type="Gene3D" id="1.20.5.110">
    <property type="match status" value="1"/>
</dbReference>
<evidence type="ECO:0000256" key="1">
    <source>
        <dbReference type="ARBA" id="ARBA00004167"/>
    </source>
</evidence>
<evidence type="ECO:0000313" key="9">
    <source>
        <dbReference type="EMBL" id="KIO17741.1"/>
    </source>
</evidence>
<evidence type="ECO:0000256" key="6">
    <source>
        <dbReference type="SAM" id="MobiDB-lite"/>
    </source>
</evidence>
<keyword evidence="5 7" id="KW-0472">Membrane</keyword>
<dbReference type="CDD" id="cd15859">
    <property type="entry name" value="SNARE_SYN8"/>
    <property type="match status" value="1"/>
</dbReference>